<dbReference type="Pfam" id="PF06197">
    <property type="entry name" value="DUF998"/>
    <property type="match status" value="1"/>
</dbReference>
<dbReference type="EMBL" id="VYTZ01000004">
    <property type="protein sequence ID" value="KAA9379373.1"/>
    <property type="molecule type" value="Genomic_DNA"/>
</dbReference>
<evidence type="ECO:0000256" key="1">
    <source>
        <dbReference type="SAM" id="Phobius"/>
    </source>
</evidence>
<feature type="transmembrane region" description="Helical" evidence="1">
    <location>
        <begin position="20"/>
        <end position="40"/>
    </location>
</feature>
<sequence>MLETGRTRDSEVMVKRIYPLLAGCGMVLAVATVVAAQVGGEPSLDPVSMTISQYAARDDGGVIETAMAVLGLASLALLAGMRAVHAPVDGWPARLIGLWSASLIGAAVIPSDTSWQGDLHGLLSAAAFVSVPAAAIQLVGRLGQDERWQVVARPLEWLALASGLGLAAITYVALPGHGVMIGLVERLLLAAEVSVLGLLALRLVQLTWGRRPASGTAAVMPISAGRPSAS</sequence>
<keyword evidence="1" id="KW-0812">Transmembrane</keyword>
<name>A0A5J5K4Q0_9ACTN</name>
<feature type="transmembrane region" description="Helical" evidence="1">
    <location>
        <begin position="186"/>
        <end position="204"/>
    </location>
</feature>
<feature type="transmembrane region" description="Helical" evidence="1">
    <location>
        <begin position="91"/>
        <end position="109"/>
    </location>
</feature>
<feature type="transmembrane region" description="Helical" evidence="1">
    <location>
        <begin position="60"/>
        <end position="79"/>
    </location>
</feature>
<keyword evidence="3" id="KW-1185">Reference proteome</keyword>
<protein>
    <submittedName>
        <fullName evidence="2">DUF998 domain-containing protein</fullName>
    </submittedName>
</protein>
<gene>
    <name evidence="2" type="ORF">F5972_13795</name>
</gene>
<feature type="transmembrane region" description="Helical" evidence="1">
    <location>
        <begin position="121"/>
        <end position="143"/>
    </location>
</feature>
<reference evidence="2 3" key="1">
    <citation type="submission" date="2019-09" db="EMBL/GenBank/DDBJ databases">
        <title>Screening of Novel Bioactive Compounds from Soil-Associated.</title>
        <authorList>
            <person name="Gong X."/>
        </authorList>
    </citation>
    <scope>NUCLEOTIDE SEQUENCE [LARGE SCALE GENOMIC DNA]</scope>
    <source>
        <strain evidence="2 3">Gxj-6</strain>
    </source>
</reference>
<feature type="transmembrane region" description="Helical" evidence="1">
    <location>
        <begin position="155"/>
        <end position="174"/>
    </location>
</feature>
<dbReference type="Proteomes" id="UP000327011">
    <property type="component" value="Unassembled WGS sequence"/>
</dbReference>
<comment type="caution">
    <text evidence="2">The sequence shown here is derived from an EMBL/GenBank/DDBJ whole genome shotgun (WGS) entry which is preliminary data.</text>
</comment>
<accession>A0A5J5K4Q0</accession>
<evidence type="ECO:0000313" key="2">
    <source>
        <dbReference type="EMBL" id="KAA9379373.1"/>
    </source>
</evidence>
<dbReference type="AlphaFoldDB" id="A0A5J5K4Q0"/>
<evidence type="ECO:0000313" key="3">
    <source>
        <dbReference type="Proteomes" id="UP000327011"/>
    </source>
</evidence>
<proteinExistence type="predicted"/>
<dbReference type="InterPro" id="IPR009339">
    <property type="entry name" value="DUF998"/>
</dbReference>
<keyword evidence="1" id="KW-0472">Membrane</keyword>
<organism evidence="2 3">
    <name type="scientific">Microbispora cellulosiformans</name>
    <dbReference type="NCBI Taxonomy" id="2614688"/>
    <lineage>
        <taxon>Bacteria</taxon>
        <taxon>Bacillati</taxon>
        <taxon>Actinomycetota</taxon>
        <taxon>Actinomycetes</taxon>
        <taxon>Streptosporangiales</taxon>
        <taxon>Streptosporangiaceae</taxon>
        <taxon>Microbispora</taxon>
    </lineage>
</organism>
<keyword evidence="1" id="KW-1133">Transmembrane helix</keyword>